<name>A0ABU9DAR9_9PROT</name>
<comment type="similarity">
    <text evidence="1 4">Belongs to the pseudouridine synthase TruD family.</text>
</comment>
<feature type="domain" description="TRUD" evidence="5">
    <location>
        <begin position="152"/>
        <end position="310"/>
    </location>
</feature>
<proteinExistence type="inferred from homology"/>
<dbReference type="InterPro" id="IPR042214">
    <property type="entry name" value="TruD_catalytic"/>
</dbReference>
<comment type="caution">
    <text evidence="6">The sequence shown here is derived from an EMBL/GenBank/DDBJ whole genome shotgun (WGS) entry which is preliminary data.</text>
</comment>
<dbReference type="HAMAP" id="MF_01082">
    <property type="entry name" value="TruD"/>
    <property type="match status" value="1"/>
</dbReference>
<dbReference type="PANTHER" id="PTHR47811:SF1">
    <property type="entry name" value="TRNA PSEUDOURIDINE SYNTHASE D"/>
    <property type="match status" value="1"/>
</dbReference>
<dbReference type="Gene3D" id="3.30.2340.10">
    <property type="entry name" value="TruD, insertion domain"/>
    <property type="match status" value="1"/>
</dbReference>
<evidence type="ECO:0000259" key="5">
    <source>
        <dbReference type="PROSITE" id="PS50984"/>
    </source>
</evidence>
<dbReference type="SUPFAM" id="SSF55120">
    <property type="entry name" value="Pseudouridine synthase"/>
    <property type="match status" value="1"/>
</dbReference>
<dbReference type="InterPro" id="IPR043165">
    <property type="entry name" value="TruD_insert_sf"/>
</dbReference>
<keyword evidence="3 4" id="KW-0413">Isomerase</keyword>
<dbReference type="InterPro" id="IPR001656">
    <property type="entry name" value="PsdUridine_synth_TruD"/>
</dbReference>
<comment type="catalytic activity">
    <reaction evidence="4">
        <text>uridine(13) in tRNA = pseudouridine(13) in tRNA</text>
        <dbReference type="Rhea" id="RHEA:42540"/>
        <dbReference type="Rhea" id="RHEA-COMP:10105"/>
        <dbReference type="Rhea" id="RHEA-COMP:10106"/>
        <dbReference type="ChEBI" id="CHEBI:65314"/>
        <dbReference type="ChEBI" id="CHEBI:65315"/>
        <dbReference type="EC" id="5.4.99.27"/>
    </reaction>
</comment>
<dbReference type="InterPro" id="IPR020103">
    <property type="entry name" value="PsdUridine_synth_cat_dom_sf"/>
</dbReference>
<feature type="active site" description="Nucleophile" evidence="4">
    <location>
        <position position="76"/>
    </location>
</feature>
<dbReference type="Pfam" id="PF01142">
    <property type="entry name" value="TruD"/>
    <property type="match status" value="2"/>
</dbReference>
<dbReference type="Gene3D" id="3.30.2350.20">
    <property type="entry name" value="TruD, catalytic domain"/>
    <property type="match status" value="1"/>
</dbReference>
<keyword evidence="2 4" id="KW-0819">tRNA processing</keyword>
<dbReference type="RefSeq" id="WP_341371673.1">
    <property type="nucleotide sequence ID" value="NZ_JBBPCO010000013.1"/>
</dbReference>
<sequence length="356" mass="38917">MNMPYAYPGPALSALIRQEPADFQVEEILPFGPDGEGQHAWIRLRKTGINTEEAARRLARLAGVPLSQVGFAGLKDRQAVTTQYFTVDLAGKEEPDWQVLAGPEIELLEITRHRRKIKRGILSGNCFRLHLRELRGDPAMLAERLARIGTGGFPNFFGEQRFGFGQGNVEKAAALLAGSFRPRDRHLRGIYLSAARSVLFNAVLEARIRAGNWDQILPGELVMLEGSRSMFLATPEELPELNRRAADLDVHPSGPLCGRGGLQAVGLATSIETEALAAWQGPEPFARDGLEWAAQLSKQGLDAARRPLRALASDLRMETSPAGIWLAFQLPAGSYATSLLRELLQAEGLALPESDA</sequence>
<accession>A0ABU9DAR9</accession>
<keyword evidence="7" id="KW-1185">Reference proteome</keyword>
<dbReference type="EMBL" id="JBBPCO010000013">
    <property type="protein sequence ID" value="MEK8090620.1"/>
    <property type="molecule type" value="Genomic_DNA"/>
</dbReference>
<dbReference type="InterPro" id="IPR050170">
    <property type="entry name" value="TruD_pseudoU_synthase"/>
</dbReference>
<evidence type="ECO:0000313" key="6">
    <source>
        <dbReference type="EMBL" id="MEK8090620.1"/>
    </source>
</evidence>
<dbReference type="EC" id="5.4.99.27" evidence="4"/>
<reference evidence="6 7" key="1">
    <citation type="submission" date="2024-04" db="EMBL/GenBank/DDBJ databases">
        <authorList>
            <person name="Abashina T."/>
            <person name="Shaikin A."/>
        </authorList>
    </citation>
    <scope>NUCLEOTIDE SEQUENCE [LARGE SCALE GENOMIC DNA]</scope>
    <source>
        <strain evidence="6 7">AAFK</strain>
    </source>
</reference>
<evidence type="ECO:0000256" key="3">
    <source>
        <dbReference type="ARBA" id="ARBA00023235"/>
    </source>
</evidence>
<dbReference type="CDD" id="cd02575">
    <property type="entry name" value="PseudoU_synth_EcTruD"/>
    <property type="match status" value="1"/>
</dbReference>
<organism evidence="6 7">
    <name type="scientific">Thermithiobacillus plumbiphilus</name>
    <dbReference type="NCBI Taxonomy" id="1729899"/>
    <lineage>
        <taxon>Bacteria</taxon>
        <taxon>Pseudomonadati</taxon>
        <taxon>Pseudomonadota</taxon>
        <taxon>Acidithiobacillia</taxon>
        <taxon>Acidithiobacillales</taxon>
        <taxon>Thermithiobacillaceae</taxon>
        <taxon>Thermithiobacillus</taxon>
    </lineage>
</organism>
<protein>
    <recommendedName>
        <fullName evidence="4">tRNA pseudouridine synthase D</fullName>
        <ecNumber evidence="4">5.4.99.27</ecNumber>
    </recommendedName>
    <alternativeName>
        <fullName evidence="4">tRNA pseudouridine(13) synthase</fullName>
    </alternativeName>
    <alternativeName>
        <fullName evidence="4">tRNA pseudouridylate synthase D</fullName>
    </alternativeName>
    <alternativeName>
        <fullName evidence="4">tRNA-uridine isomerase D</fullName>
    </alternativeName>
</protein>
<dbReference type="PROSITE" id="PS01268">
    <property type="entry name" value="UPF0024"/>
    <property type="match status" value="1"/>
</dbReference>
<dbReference type="PROSITE" id="PS50984">
    <property type="entry name" value="TRUD"/>
    <property type="match status" value="1"/>
</dbReference>
<evidence type="ECO:0000313" key="7">
    <source>
        <dbReference type="Proteomes" id="UP001446205"/>
    </source>
</evidence>
<evidence type="ECO:0000256" key="4">
    <source>
        <dbReference type="HAMAP-Rule" id="MF_01082"/>
    </source>
</evidence>
<evidence type="ECO:0000256" key="2">
    <source>
        <dbReference type="ARBA" id="ARBA00022694"/>
    </source>
</evidence>
<gene>
    <name evidence="4" type="primary">truD</name>
    <name evidence="6" type="ORF">WOB96_12735</name>
</gene>
<dbReference type="Proteomes" id="UP001446205">
    <property type="component" value="Unassembled WGS sequence"/>
</dbReference>
<comment type="function">
    <text evidence="4">Responsible for synthesis of pseudouridine from uracil-13 in transfer RNAs.</text>
</comment>
<dbReference type="PANTHER" id="PTHR47811">
    <property type="entry name" value="TRNA PSEUDOURIDINE SYNTHASE D"/>
    <property type="match status" value="1"/>
</dbReference>
<dbReference type="InterPro" id="IPR011760">
    <property type="entry name" value="PsdUridine_synth_TruD_insert"/>
</dbReference>
<evidence type="ECO:0000256" key="1">
    <source>
        <dbReference type="ARBA" id="ARBA00007953"/>
    </source>
</evidence>
<dbReference type="InterPro" id="IPR020119">
    <property type="entry name" value="PsdUridine_synth_TruD_CS"/>
</dbReference>